<proteinExistence type="predicted"/>
<organism evidence="1">
    <name type="scientific">mine drainage metagenome</name>
    <dbReference type="NCBI Taxonomy" id="410659"/>
    <lineage>
        <taxon>unclassified sequences</taxon>
        <taxon>metagenomes</taxon>
        <taxon>ecological metagenomes</taxon>
    </lineage>
</organism>
<reference evidence="1" key="2">
    <citation type="journal article" date="2014" name="ISME J.">
        <title>Microbial stratification in low pH oxic and suboxic macroscopic growths along an acid mine drainage.</title>
        <authorList>
            <person name="Mendez-Garcia C."/>
            <person name="Mesa V."/>
            <person name="Sprenger R.R."/>
            <person name="Richter M."/>
            <person name="Diez M.S."/>
            <person name="Solano J."/>
            <person name="Bargiela R."/>
            <person name="Golyshina O.V."/>
            <person name="Manteca A."/>
            <person name="Ramos J.L."/>
            <person name="Gallego J.R."/>
            <person name="Llorente I."/>
            <person name="Martins Dos Santos V.A."/>
            <person name="Jensen O.N."/>
            <person name="Pelaez A.I."/>
            <person name="Sanchez J."/>
            <person name="Ferrer M."/>
        </authorList>
    </citation>
    <scope>NUCLEOTIDE SEQUENCE</scope>
</reference>
<feature type="non-terminal residue" evidence="1">
    <location>
        <position position="238"/>
    </location>
</feature>
<protein>
    <submittedName>
        <fullName evidence="1">Integrase/recombinase</fullName>
    </submittedName>
</protein>
<dbReference type="EMBL" id="AUZY01001923">
    <property type="protein sequence ID" value="EQD73548.1"/>
    <property type="molecule type" value="Genomic_DNA"/>
</dbReference>
<accession>T1BXZ7</accession>
<dbReference type="AlphaFoldDB" id="T1BXZ7"/>
<evidence type="ECO:0000313" key="1">
    <source>
        <dbReference type="EMBL" id="EQD73548.1"/>
    </source>
</evidence>
<reference evidence="1" key="1">
    <citation type="submission" date="2013-08" db="EMBL/GenBank/DDBJ databases">
        <authorList>
            <person name="Mendez C."/>
            <person name="Richter M."/>
            <person name="Ferrer M."/>
            <person name="Sanchez J."/>
        </authorList>
    </citation>
    <scope>NUCLEOTIDE SEQUENCE</scope>
</reference>
<gene>
    <name evidence="1" type="ORF">B1B_03166</name>
</gene>
<sequence length="238" mass="26697">MTAKSTIQTRTDSLRRDPEISRWIKAHRSESTAKVQLAQLELFCRKTGTTPDELVHLGKAEMNGSSKKFEDVVLGWIESERKAGRPDSYVSVNFAAIRSWLKHEEAAPSWTPKLKVRFGTTILNEVVPTPEQLRAVLDRTPVPRLQALLLFLSTSGVRIGVLGNEYRPDGLRLRHLPDLALSPRPHFETAGVAKVEVPAELSKAGNPYFTFITEETKDAIVRYLEVRVARGEKLTPES</sequence>
<comment type="caution">
    <text evidence="1">The sequence shown here is derived from an EMBL/GenBank/DDBJ whole genome shotgun (WGS) entry which is preliminary data.</text>
</comment>
<name>T1BXZ7_9ZZZZ</name>